<name>A0A3E0HV01_9PSEU</name>
<organism evidence="8 9">
    <name type="scientific">Kutzneria buriramensis</name>
    <dbReference type="NCBI Taxonomy" id="1045776"/>
    <lineage>
        <taxon>Bacteria</taxon>
        <taxon>Bacillati</taxon>
        <taxon>Actinomycetota</taxon>
        <taxon>Actinomycetes</taxon>
        <taxon>Pseudonocardiales</taxon>
        <taxon>Pseudonocardiaceae</taxon>
        <taxon>Kutzneria</taxon>
    </lineage>
</organism>
<feature type="binding site" evidence="6">
    <location>
        <position position="99"/>
    </location>
    <ligand>
        <name>Fe cation</name>
        <dbReference type="ChEBI" id="CHEBI:24875"/>
    </ligand>
</feature>
<evidence type="ECO:0000256" key="2">
    <source>
        <dbReference type="ARBA" id="ARBA00022723"/>
    </source>
</evidence>
<dbReference type="NCBIfam" id="TIGR00079">
    <property type="entry name" value="pept_deformyl"/>
    <property type="match status" value="1"/>
</dbReference>
<dbReference type="RefSeq" id="WP_116174839.1">
    <property type="nucleotide sequence ID" value="NZ_CP144375.1"/>
</dbReference>
<dbReference type="PANTHER" id="PTHR10458">
    <property type="entry name" value="PEPTIDE DEFORMYLASE"/>
    <property type="match status" value="1"/>
</dbReference>
<feature type="active site" evidence="6">
    <location>
        <position position="142"/>
    </location>
</feature>
<dbReference type="Proteomes" id="UP000256269">
    <property type="component" value="Unassembled WGS sequence"/>
</dbReference>
<keyword evidence="2 6" id="KW-0479">Metal-binding</keyword>
<feature type="region of interest" description="Disordered" evidence="7">
    <location>
        <begin position="175"/>
        <end position="195"/>
    </location>
</feature>
<comment type="cofactor">
    <cofactor evidence="6">
        <name>Fe(2+)</name>
        <dbReference type="ChEBI" id="CHEBI:29033"/>
    </cofactor>
    <text evidence="6">Binds 1 Fe(2+) ion.</text>
</comment>
<dbReference type="Gene3D" id="3.90.45.10">
    <property type="entry name" value="Peptide deformylase"/>
    <property type="match status" value="1"/>
</dbReference>
<dbReference type="GO" id="GO:0006412">
    <property type="term" value="P:translation"/>
    <property type="evidence" value="ECO:0007669"/>
    <property type="project" value="UniProtKB-UniRule"/>
</dbReference>
<dbReference type="GO" id="GO:0046872">
    <property type="term" value="F:metal ion binding"/>
    <property type="evidence" value="ECO:0007669"/>
    <property type="project" value="UniProtKB-KW"/>
</dbReference>
<feature type="binding site" evidence="6">
    <location>
        <position position="145"/>
    </location>
    <ligand>
        <name>Fe cation</name>
        <dbReference type="ChEBI" id="CHEBI:24875"/>
    </ligand>
</feature>
<proteinExistence type="inferred from homology"/>
<dbReference type="SUPFAM" id="SSF56420">
    <property type="entry name" value="Peptide deformylase"/>
    <property type="match status" value="1"/>
</dbReference>
<evidence type="ECO:0000256" key="3">
    <source>
        <dbReference type="ARBA" id="ARBA00022801"/>
    </source>
</evidence>
<dbReference type="HAMAP" id="MF_00163">
    <property type="entry name" value="Pep_deformylase"/>
    <property type="match status" value="1"/>
</dbReference>
<dbReference type="PRINTS" id="PR01576">
    <property type="entry name" value="PDEFORMYLASE"/>
</dbReference>
<dbReference type="NCBIfam" id="NF001159">
    <property type="entry name" value="PRK00150.1-3"/>
    <property type="match status" value="1"/>
</dbReference>
<comment type="caution">
    <text evidence="8">The sequence shown here is derived from an EMBL/GenBank/DDBJ whole genome shotgun (WGS) entry which is preliminary data.</text>
</comment>
<dbReference type="FunFam" id="3.90.45.10:FF:000004">
    <property type="entry name" value="Peptide deformylase"/>
    <property type="match status" value="1"/>
</dbReference>
<evidence type="ECO:0000256" key="5">
    <source>
        <dbReference type="ARBA" id="ARBA00023004"/>
    </source>
</evidence>
<evidence type="ECO:0000313" key="8">
    <source>
        <dbReference type="EMBL" id="REH50353.1"/>
    </source>
</evidence>
<keyword evidence="4 6" id="KW-0648">Protein biosynthesis</keyword>
<keyword evidence="9" id="KW-1185">Reference proteome</keyword>
<dbReference type="Pfam" id="PF01327">
    <property type="entry name" value="Pep_deformylase"/>
    <property type="match status" value="1"/>
</dbReference>
<dbReference type="NCBIfam" id="NF009483">
    <property type="entry name" value="PRK12846.1-4"/>
    <property type="match status" value="1"/>
</dbReference>
<comment type="similarity">
    <text evidence="1 6">Belongs to the polypeptide deformylase family.</text>
</comment>
<feature type="binding site" evidence="6">
    <location>
        <position position="141"/>
    </location>
    <ligand>
        <name>Fe cation</name>
        <dbReference type="ChEBI" id="CHEBI:24875"/>
    </ligand>
</feature>
<sequence>MAIHPIRVVGDPVLSTPTRPVTDFDDELRTLVADMYETMAAANGVGLAANQIGVDLRVFVYDCPDDEGNRFKGVVVNPTLTTSERPEGMPDPDDDFEGCLSVPGETYPTGRAKSAKVTGFDEHGEPVEVEGAGFFARCLQHETDHLDGLLYLDRLVGRNARAAKKMLKRNGWGVPGLSWDPAVEPDPFADEDEED</sequence>
<dbReference type="InterPro" id="IPR036821">
    <property type="entry name" value="Peptide_deformylase_sf"/>
</dbReference>
<gene>
    <name evidence="6" type="primary">def</name>
    <name evidence="8" type="ORF">BCF44_104632</name>
</gene>
<protein>
    <recommendedName>
        <fullName evidence="6">Peptide deformylase</fullName>
        <shortName evidence="6">PDF</shortName>
        <ecNumber evidence="6">3.5.1.88</ecNumber>
    </recommendedName>
    <alternativeName>
        <fullName evidence="6">Polypeptide deformylase</fullName>
    </alternativeName>
</protein>
<dbReference type="OrthoDB" id="9804313at2"/>
<evidence type="ECO:0000256" key="7">
    <source>
        <dbReference type="SAM" id="MobiDB-lite"/>
    </source>
</evidence>
<dbReference type="InterPro" id="IPR023635">
    <property type="entry name" value="Peptide_deformylase"/>
</dbReference>
<dbReference type="AlphaFoldDB" id="A0A3E0HV01"/>
<comment type="function">
    <text evidence="6">Removes the formyl group from the N-terminal Met of newly synthesized proteins. Requires at least a dipeptide for an efficient rate of reaction. N-terminal L-methionine is a prerequisite for activity but the enzyme has broad specificity at other positions.</text>
</comment>
<dbReference type="PIRSF" id="PIRSF004749">
    <property type="entry name" value="Pep_def"/>
    <property type="match status" value="1"/>
</dbReference>
<dbReference type="PANTHER" id="PTHR10458:SF2">
    <property type="entry name" value="PEPTIDE DEFORMYLASE, MITOCHONDRIAL"/>
    <property type="match status" value="1"/>
</dbReference>
<reference evidence="8 9" key="1">
    <citation type="submission" date="2018-08" db="EMBL/GenBank/DDBJ databases">
        <title>Genomic Encyclopedia of Archaeal and Bacterial Type Strains, Phase II (KMG-II): from individual species to whole genera.</title>
        <authorList>
            <person name="Goeker M."/>
        </authorList>
    </citation>
    <scope>NUCLEOTIDE SEQUENCE [LARGE SCALE GENOMIC DNA]</scope>
    <source>
        <strain evidence="8 9">DSM 45791</strain>
    </source>
</reference>
<accession>A0A3E0HV01</accession>
<evidence type="ECO:0000256" key="4">
    <source>
        <dbReference type="ARBA" id="ARBA00022917"/>
    </source>
</evidence>
<evidence type="ECO:0000256" key="6">
    <source>
        <dbReference type="HAMAP-Rule" id="MF_00163"/>
    </source>
</evidence>
<evidence type="ECO:0000256" key="1">
    <source>
        <dbReference type="ARBA" id="ARBA00010759"/>
    </source>
</evidence>
<dbReference type="EC" id="3.5.1.88" evidence="6"/>
<keyword evidence="3 6" id="KW-0378">Hydrolase</keyword>
<comment type="catalytic activity">
    <reaction evidence="6">
        <text>N-terminal N-formyl-L-methionyl-[peptide] + H2O = N-terminal L-methionyl-[peptide] + formate</text>
        <dbReference type="Rhea" id="RHEA:24420"/>
        <dbReference type="Rhea" id="RHEA-COMP:10639"/>
        <dbReference type="Rhea" id="RHEA-COMP:10640"/>
        <dbReference type="ChEBI" id="CHEBI:15377"/>
        <dbReference type="ChEBI" id="CHEBI:15740"/>
        <dbReference type="ChEBI" id="CHEBI:49298"/>
        <dbReference type="ChEBI" id="CHEBI:64731"/>
        <dbReference type="EC" id="3.5.1.88"/>
    </reaction>
</comment>
<evidence type="ECO:0000313" key="9">
    <source>
        <dbReference type="Proteomes" id="UP000256269"/>
    </source>
</evidence>
<dbReference type="GO" id="GO:0042586">
    <property type="term" value="F:peptide deformylase activity"/>
    <property type="evidence" value="ECO:0007669"/>
    <property type="project" value="UniProtKB-UniRule"/>
</dbReference>
<keyword evidence="5 6" id="KW-0408">Iron</keyword>
<dbReference type="CDD" id="cd00487">
    <property type="entry name" value="Pep_deformylase"/>
    <property type="match status" value="1"/>
</dbReference>
<dbReference type="EMBL" id="QUNO01000004">
    <property type="protein sequence ID" value="REH50353.1"/>
    <property type="molecule type" value="Genomic_DNA"/>
</dbReference>